<keyword evidence="2" id="KW-1185">Reference proteome</keyword>
<dbReference type="EMBL" id="JANBPW010003027">
    <property type="protein sequence ID" value="KAJ1938872.1"/>
    <property type="molecule type" value="Genomic_DNA"/>
</dbReference>
<sequence length="182" mass="19581">MASLSIPFLKTLGSKYRVILASGSPRRRELLDRLDIHYEVIPSQFAEDLDKSQFASASDYVLENAVCKAHDVYQSTAASDKPMLVIGSDTVVVSAEGAILEKPASTANAVETLKGLSGKTNTVFTGVCLLIQVPGEEEPRVERAIESTTVTFGDLDDDLVQAYVDTGEPMDKAGSYAYQSLA</sequence>
<gene>
    <name evidence="1" type="ORF">FBU59_004306</name>
</gene>
<evidence type="ECO:0000313" key="1">
    <source>
        <dbReference type="EMBL" id="KAJ1938872.1"/>
    </source>
</evidence>
<reference evidence="1" key="1">
    <citation type="submission" date="2022-07" db="EMBL/GenBank/DDBJ databases">
        <title>Phylogenomic reconstructions and comparative analyses of Kickxellomycotina fungi.</title>
        <authorList>
            <person name="Reynolds N.K."/>
            <person name="Stajich J.E."/>
            <person name="Barry K."/>
            <person name="Grigoriev I.V."/>
            <person name="Crous P."/>
            <person name="Smith M.E."/>
        </authorList>
    </citation>
    <scope>NUCLEOTIDE SEQUENCE</scope>
    <source>
        <strain evidence="1">NRRL 5244</strain>
    </source>
</reference>
<accession>A0ACC1J5V5</accession>
<evidence type="ECO:0000313" key="2">
    <source>
        <dbReference type="Proteomes" id="UP001150603"/>
    </source>
</evidence>
<dbReference type="Proteomes" id="UP001150603">
    <property type="component" value="Unassembled WGS sequence"/>
</dbReference>
<name>A0ACC1J5V5_9FUNG</name>
<proteinExistence type="predicted"/>
<feature type="non-terminal residue" evidence="1">
    <location>
        <position position="182"/>
    </location>
</feature>
<protein>
    <submittedName>
        <fullName evidence="1">Uncharacterized protein</fullName>
    </submittedName>
</protein>
<organism evidence="1 2">
    <name type="scientific">Linderina macrospora</name>
    <dbReference type="NCBI Taxonomy" id="4868"/>
    <lineage>
        <taxon>Eukaryota</taxon>
        <taxon>Fungi</taxon>
        <taxon>Fungi incertae sedis</taxon>
        <taxon>Zoopagomycota</taxon>
        <taxon>Kickxellomycotina</taxon>
        <taxon>Kickxellomycetes</taxon>
        <taxon>Kickxellales</taxon>
        <taxon>Kickxellaceae</taxon>
        <taxon>Linderina</taxon>
    </lineage>
</organism>
<comment type="caution">
    <text evidence="1">The sequence shown here is derived from an EMBL/GenBank/DDBJ whole genome shotgun (WGS) entry which is preliminary data.</text>
</comment>